<dbReference type="InterPro" id="IPR006143">
    <property type="entry name" value="RND_pump_MFP"/>
</dbReference>
<feature type="domain" description="Multidrug resistance protein MdtA-like alpha-helical hairpin" evidence="3">
    <location>
        <begin position="100"/>
        <end position="167"/>
    </location>
</feature>
<gene>
    <name evidence="5" type="ORF">E1H14_12930</name>
</gene>
<proteinExistence type="inferred from homology"/>
<reference evidence="5 6" key="1">
    <citation type="submission" date="2019-03" db="EMBL/GenBank/DDBJ databases">
        <title>Nitrincola sp. nov. isolated from an Indian soda lake.</title>
        <authorList>
            <person name="Joshi A."/>
            <person name="Thite S.V."/>
            <person name="Joseph N."/>
            <person name="Dhotre D."/>
            <person name="Moorthy M."/>
            <person name="Shouche Y.S."/>
        </authorList>
    </citation>
    <scope>NUCLEOTIDE SEQUENCE [LARGE SCALE GENOMIC DNA]</scope>
    <source>
        <strain evidence="5 6">MEB193</strain>
    </source>
</reference>
<dbReference type="PANTHER" id="PTHR30469:SF18">
    <property type="entry name" value="RESISTANCE-NODULATION-CELL DIVISION (RND) EFFLUX MEMBRANE FUSION PROTEIN-RELATED"/>
    <property type="match status" value="1"/>
</dbReference>
<dbReference type="PROSITE" id="PS51257">
    <property type="entry name" value="PROKAR_LIPOPROTEIN"/>
    <property type="match status" value="1"/>
</dbReference>
<feature type="domain" description="Multidrug resistance protein MdtA-like barrel-sandwich hybrid" evidence="4">
    <location>
        <begin position="64"/>
        <end position="198"/>
    </location>
</feature>
<dbReference type="GO" id="GO:1990281">
    <property type="term" value="C:efflux pump complex"/>
    <property type="evidence" value="ECO:0007669"/>
    <property type="project" value="TreeGrafter"/>
</dbReference>
<dbReference type="Pfam" id="PF25917">
    <property type="entry name" value="BSH_RND"/>
    <property type="match status" value="1"/>
</dbReference>
<evidence type="ECO:0000313" key="5">
    <source>
        <dbReference type="EMBL" id="KAA0873534.1"/>
    </source>
</evidence>
<dbReference type="InterPro" id="IPR058624">
    <property type="entry name" value="MdtA-like_HH"/>
</dbReference>
<protein>
    <submittedName>
        <fullName evidence="5">Efflux RND transporter periplasmic adaptor subunit</fullName>
    </submittedName>
</protein>
<feature type="signal peptide" evidence="2">
    <location>
        <begin position="1"/>
        <end position="20"/>
    </location>
</feature>
<dbReference type="OrthoDB" id="1185083at2"/>
<dbReference type="EMBL" id="SMRS01000014">
    <property type="protein sequence ID" value="KAA0873534.1"/>
    <property type="molecule type" value="Genomic_DNA"/>
</dbReference>
<accession>A0A5A9VZ78</accession>
<keyword evidence="2" id="KW-0732">Signal</keyword>
<evidence type="ECO:0000256" key="2">
    <source>
        <dbReference type="SAM" id="SignalP"/>
    </source>
</evidence>
<dbReference type="Pfam" id="PF25876">
    <property type="entry name" value="HH_MFP_RND"/>
    <property type="match status" value="1"/>
</dbReference>
<evidence type="ECO:0000259" key="3">
    <source>
        <dbReference type="Pfam" id="PF25876"/>
    </source>
</evidence>
<dbReference type="SUPFAM" id="SSF111369">
    <property type="entry name" value="HlyD-like secretion proteins"/>
    <property type="match status" value="1"/>
</dbReference>
<evidence type="ECO:0000259" key="4">
    <source>
        <dbReference type="Pfam" id="PF25917"/>
    </source>
</evidence>
<dbReference type="Proteomes" id="UP000325302">
    <property type="component" value="Unassembled WGS sequence"/>
</dbReference>
<dbReference type="Gene3D" id="2.40.50.100">
    <property type="match status" value="1"/>
</dbReference>
<dbReference type="RefSeq" id="WP_149391903.1">
    <property type="nucleotide sequence ID" value="NZ_SMRS01000014.1"/>
</dbReference>
<evidence type="ECO:0000313" key="6">
    <source>
        <dbReference type="Proteomes" id="UP000325302"/>
    </source>
</evidence>
<dbReference type="GO" id="GO:0015562">
    <property type="term" value="F:efflux transmembrane transporter activity"/>
    <property type="evidence" value="ECO:0007669"/>
    <property type="project" value="TreeGrafter"/>
</dbReference>
<dbReference type="Gene3D" id="2.40.30.170">
    <property type="match status" value="1"/>
</dbReference>
<evidence type="ECO:0000256" key="1">
    <source>
        <dbReference type="ARBA" id="ARBA00009477"/>
    </source>
</evidence>
<feature type="chain" id="PRO_5023139929" evidence="2">
    <location>
        <begin position="21"/>
        <end position="350"/>
    </location>
</feature>
<dbReference type="PANTHER" id="PTHR30469">
    <property type="entry name" value="MULTIDRUG RESISTANCE PROTEIN MDTA"/>
    <property type="match status" value="1"/>
</dbReference>
<dbReference type="AlphaFoldDB" id="A0A5A9VZ78"/>
<sequence>MRFKWILLTALLILSGCREASEQDSAASTDLPWVKTFEVDVAGPMPLRLSGTLRGRYEIPQAFQVAGRLQQRYVDAGQRVAEGDLLFKLDKRDLLAAAAVAAAGVKSAEAALAIAKSELERQQQLVERKFVSQQTLQRFELAVREALSQKETAAALNQQAQNALSYAELRATKAGVMTEVKVEPGQVVAIGQVLAILVEDALLDVEVFLPEGEAPAQTGELLLSSGEKLELSLREIAGAADSSSRSWRARYSLQAPYPSSLTLGSVVSVRLASPQAVSSLRVPLGALDERGQTPQIWVFAQGQVQPLAVEVLALEAEHARIQAELPVGTRIVALGTHLLTPGMQVRELAP</sequence>
<dbReference type="InterPro" id="IPR058625">
    <property type="entry name" value="MdtA-like_BSH"/>
</dbReference>
<dbReference type="Gene3D" id="1.10.287.470">
    <property type="entry name" value="Helix hairpin bin"/>
    <property type="match status" value="1"/>
</dbReference>
<dbReference type="NCBIfam" id="TIGR01730">
    <property type="entry name" value="RND_mfp"/>
    <property type="match status" value="1"/>
</dbReference>
<dbReference type="Gene3D" id="2.40.420.20">
    <property type="match status" value="1"/>
</dbReference>
<comment type="similarity">
    <text evidence="1">Belongs to the membrane fusion protein (MFP) (TC 8.A.1) family.</text>
</comment>
<keyword evidence="6" id="KW-1185">Reference proteome</keyword>
<comment type="caution">
    <text evidence="5">The sequence shown here is derived from an EMBL/GenBank/DDBJ whole genome shotgun (WGS) entry which is preliminary data.</text>
</comment>
<name>A0A5A9VZ78_9GAMM</name>
<organism evidence="5 6">
    <name type="scientific">Nitrincola tapanii</name>
    <dbReference type="NCBI Taxonomy" id="1708751"/>
    <lineage>
        <taxon>Bacteria</taxon>
        <taxon>Pseudomonadati</taxon>
        <taxon>Pseudomonadota</taxon>
        <taxon>Gammaproteobacteria</taxon>
        <taxon>Oceanospirillales</taxon>
        <taxon>Oceanospirillaceae</taxon>
        <taxon>Nitrincola</taxon>
    </lineage>
</organism>